<proteinExistence type="predicted"/>
<protein>
    <submittedName>
        <fullName evidence="2">Uncharacterized protein</fullName>
    </submittedName>
</protein>
<sequence>MTDRNETPTRVSDRALEMVMRDVLDGMLEFSLESAYANGLEFQIIQIGGTQRQAGRDAADGSGPESDAPAADILPFPPLRRAAC</sequence>
<evidence type="ECO:0000256" key="1">
    <source>
        <dbReference type="SAM" id="MobiDB-lite"/>
    </source>
</evidence>
<name>A0A831RJK7_9GAMM</name>
<organism evidence="2">
    <name type="scientific">Sedimenticola thiotaurini</name>
    <dbReference type="NCBI Taxonomy" id="1543721"/>
    <lineage>
        <taxon>Bacteria</taxon>
        <taxon>Pseudomonadati</taxon>
        <taxon>Pseudomonadota</taxon>
        <taxon>Gammaproteobacteria</taxon>
        <taxon>Chromatiales</taxon>
        <taxon>Sedimenticolaceae</taxon>
        <taxon>Sedimenticola</taxon>
    </lineage>
</organism>
<comment type="caution">
    <text evidence="2">The sequence shown here is derived from an EMBL/GenBank/DDBJ whole genome shotgun (WGS) entry which is preliminary data.</text>
</comment>
<gene>
    <name evidence="2" type="ORF">ENI96_05220</name>
</gene>
<accession>A0A831RJK7</accession>
<feature type="region of interest" description="Disordered" evidence="1">
    <location>
        <begin position="51"/>
        <end position="84"/>
    </location>
</feature>
<reference evidence="2" key="1">
    <citation type="journal article" date="2020" name="mSystems">
        <title>Genome- and Community-Level Interaction Insights into Carbon Utilization and Element Cycling Functions of Hydrothermarchaeota in Hydrothermal Sediment.</title>
        <authorList>
            <person name="Zhou Z."/>
            <person name="Liu Y."/>
            <person name="Xu W."/>
            <person name="Pan J."/>
            <person name="Luo Z.H."/>
            <person name="Li M."/>
        </authorList>
    </citation>
    <scope>NUCLEOTIDE SEQUENCE [LARGE SCALE GENOMIC DNA]</scope>
    <source>
        <strain evidence="2">HyVt-443</strain>
    </source>
</reference>
<dbReference type="EMBL" id="DRKP01000059">
    <property type="protein sequence ID" value="HEB95813.1"/>
    <property type="molecule type" value="Genomic_DNA"/>
</dbReference>
<dbReference type="Proteomes" id="UP000886251">
    <property type="component" value="Unassembled WGS sequence"/>
</dbReference>
<evidence type="ECO:0000313" key="2">
    <source>
        <dbReference type="EMBL" id="HEB95813.1"/>
    </source>
</evidence>
<dbReference type="AlphaFoldDB" id="A0A831RJK7"/>